<feature type="chain" id="PRO_5038350152" description="DUF5050 domain-containing protein" evidence="1">
    <location>
        <begin position="24"/>
        <end position="389"/>
    </location>
</feature>
<reference evidence="2" key="2">
    <citation type="journal article" date="2021" name="PeerJ">
        <title>Extensive microbial diversity within the chicken gut microbiome revealed by metagenomics and culture.</title>
        <authorList>
            <person name="Gilroy R."/>
            <person name="Ravi A."/>
            <person name="Getino M."/>
            <person name="Pursley I."/>
            <person name="Horton D.L."/>
            <person name="Alikhan N.F."/>
            <person name="Baker D."/>
            <person name="Gharbi K."/>
            <person name="Hall N."/>
            <person name="Watson M."/>
            <person name="Adriaenssens E.M."/>
            <person name="Foster-Nyarko E."/>
            <person name="Jarju S."/>
            <person name="Secka A."/>
            <person name="Antonio M."/>
            <person name="Oren A."/>
            <person name="Chaudhuri R.R."/>
            <person name="La Ragione R."/>
            <person name="Hildebrand F."/>
            <person name="Pallen M.J."/>
        </authorList>
    </citation>
    <scope>NUCLEOTIDE SEQUENCE</scope>
    <source>
        <strain evidence="2">ChiW13-3771</strain>
    </source>
</reference>
<proteinExistence type="predicted"/>
<dbReference type="PROSITE" id="PS51257">
    <property type="entry name" value="PROKAR_LIPOPROTEIN"/>
    <property type="match status" value="1"/>
</dbReference>
<feature type="signal peptide" evidence="1">
    <location>
        <begin position="1"/>
        <end position="23"/>
    </location>
</feature>
<comment type="caution">
    <text evidence="2">The sequence shown here is derived from an EMBL/GenBank/DDBJ whole genome shotgun (WGS) entry which is preliminary data.</text>
</comment>
<protein>
    <recommendedName>
        <fullName evidence="4">DUF5050 domain-containing protein</fullName>
    </recommendedName>
</protein>
<reference evidence="2" key="1">
    <citation type="submission" date="2020-10" db="EMBL/GenBank/DDBJ databases">
        <authorList>
            <person name="Gilroy R."/>
        </authorList>
    </citation>
    <scope>NUCLEOTIDE SEQUENCE</scope>
    <source>
        <strain evidence="2">ChiW13-3771</strain>
    </source>
</reference>
<keyword evidence="1" id="KW-0732">Signal</keyword>
<evidence type="ECO:0000256" key="1">
    <source>
        <dbReference type="SAM" id="SignalP"/>
    </source>
</evidence>
<dbReference type="AlphaFoldDB" id="A0A9D1EFM5"/>
<sequence length="389" mass="45175">MKKILLILCMLVLFLTACGSDQAEVESEEFNLETDFQSEYYDWTTEPHPIVEVENGYYMLVGYYLYYVDKETMEYTPLCNKPNCLHQEETDQMKVMDCNAMVRLDRLICTNLNYYKQHLYIAAIELLADENGMPERKYVMDKLSLDGGEREVIHEFENPVDTAIVHRGYIYYSSDFSQIGSNKKTGVYRIPIEGGDEELLYSAESNNQISYLRITGMNLSFTEYDEERGHSVCQYNFVNGKVKKISFGDGIDVVGARMANGRVYYRTMKEYKDYNTWSTNLDGSDERKESFISQHQDDDYYYETNQEDKTQTVYDWKTQKKVTEFSQLVRGGSFFAGKEKLFWYGSNEDGGIKVSYINREDIPKGDKAVKVLMDFSSDETYPGIVTVTQ</sequence>
<evidence type="ECO:0000313" key="2">
    <source>
        <dbReference type="EMBL" id="HIR89320.1"/>
    </source>
</evidence>
<dbReference type="Proteomes" id="UP000824201">
    <property type="component" value="Unassembled WGS sequence"/>
</dbReference>
<name>A0A9D1EFM5_9FIRM</name>
<organism evidence="2 3">
    <name type="scientific">Candidatus Fimimorpha faecalis</name>
    <dbReference type="NCBI Taxonomy" id="2840824"/>
    <lineage>
        <taxon>Bacteria</taxon>
        <taxon>Bacillati</taxon>
        <taxon>Bacillota</taxon>
        <taxon>Clostridia</taxon>
        <taxon>Eubacteriales</taxon>
        <taxon>Candidatus Fimimorpha</taxon>
    </lineage>
</organism>
<dbReference type="EMBL" id="DVHN01000132">
    <property type="protein sequence ID" value="HIR89320.1"/>
    <property type="molecule type" value="Genomic_DNA"/>
</dbReference>
<accession>A0A9D1EFM5</accession>
<evidence type="ECO:0008006" key="4">
    <source>
        <dbReference type="Google" id="ProtNLM"/>
    </source>
</evidence>
<dbReference type="SUPFAM" id="SSF69304">
    <property type="entry name" value="Tricorn protease N-terminal domain"/>
    <property type="match status" value="1"/>
</dbReference>
<evidence type="ECO:0000313" key="3">
    <source>
        <dbReference type="Proteomes" id="UP000824201"/>
    </source>
</evidence>
<gene>
    <name evidence="2" type="ORF">IAC96_10245</name>
</gene>